<name>A0A316V695_9BASI</name>
<reference evidence="18 19" key="1">
    <citation type="journal article" date="2018" name="Mol. Biol. Evol.">
        <title>Broad Genomic Sampling Reveals a Smut Pathogenic Ancestry of the Fungal Clade Ustilaginomycotina.</title>
        <authorList>
            <person name="Kijpornyongpan T."/>
            <person name="Mondo S.J."/>
            <person name="Barry K."/>
            <person name="Sandor L."/>
            <person name="Lee J."/>
            <person name="Lipzen A."/>
            <person name="Pangilinan J."/>
            <person name="LaButti K."/>
            <person name="Hainaut M."/>
            <person name="Henrissat B."/>
            <person name="Grigoriev I.V."/>
            <person name="Spatafora J.W."/>
            <person name="Aime M.C."/>
        </authorList>
    </citation>
    <scope>NUCLEOTIDE SEQUENCE [LARGE SCALE GENOMIC DNA]</scope>
    <source>
        <strain evidence="18 19">MCA 3882</strain>
    </source>
</reference>
<dbReference type="GO" id="GO:0006432">
    <property type="term" value="P:phenylalanyl-tRNA aminoacylation"/>
    <property type="evidence" value="ECO:0007669"/>
    <property type="project" value="InterPro"/>
</dbReference>
<dbReference type="PANTHER" id="PTHR11538:SF41">
    <property type="entry name" value="PHENYLALANINE--TRNA LIGASE, MITOCHONDRIAL"/>
    <property type="match status" value="1"/>
</dbReference>
<dbReference type="InterPro" id="IPR006195">
    <property type="entry name" value="aa-tRNA-synth_II"/>
</dbReference>
<keyword evidence="5" id="KW-0547">Nucleotide-binding</keyword>
<keyword evidence="6" id="KW-0067">ATP-binding</keyword>
<evidence type="ECO:0000256" key="10">
    <source>
        <dbReference type="ARBA" id="ARBA00023146"/>
    </source>
</evidence>
<dbReference type="PANTHER" id="PTHR11538">
    <property type="entry name" value="PHENYLALANYL-TRNA SYNTHETASE"/>
    <property type="match status" value="1"/>
</dbReference>
<feature type="region of interest" description="Disordered" evidence="15">
    <location>
        <begin position="364"/>
        <end position="394"/>
    </location>
</feature>
<proteinExistence type="inferred from homology"/>
<dbReference type="Proteomes" id="UP000245771">
    <property type="component" value="Unassembled WGS sequence"/>
</dbReference>
<dbReference type="InParanoid" id="A0A316V695"/>
<evidence type="ECO:0000256" key="13">
    <source>
        <dbReference type="ARBA" id="ARBA00057761"/>
    </source>
</evidence>
<dbReference type="NCBIfam" id="TIGR00469">
    <property type="entry name" value="pheS_mito"/>
    <property type="match status" value="1"/>
</dbReference>
<evidence type="ECO:0000256" key="4">
    <source>
        <dbReference type="ARBA" id="ARBA00022598"/>
    </source>
</evidence>
<dbReference type="Pfam" id="PF01409">
    <property type="entry name" value="tRNA-synt_2d"/>
    <property type="match status" value="2"/>
</dbReference>
<dbReference type="PROSITE" id="PS51447">
    <property type="entry name" value="FDX_ACB"/>
    <property type="match status" value="1"/>
</dbReference>
<feature type="compositionally biased region" description="Basic and acidic residues" evidence="15">
    <location>
        <begin position="369"/>
        <end position="378"/>
    </location>
</feature>
<evidence type="ECO:0000256" key="7">
    <source>
        <dbReference type="ARBA" id="ARBA00022917"/>
    </source>
</evidence>
<dbReference type="Gene3D" id="3.30.70.380">
    <property type="entry name" value="Ferrodoxin-fold anticodon-binding domain"/>
    <property type="match status" value="1"/>
</dbReference>
<organism evidence="18 19">
    <name type="scientific">Meira miltonrushii</name>
    <dbReference type="NCBI Taxonomy" id="1280837"/>
    <lineage>
        <taxon>Eukaryota</taxon>
        <taxon>Fungi</taxon>
        <taxon>Dikarya</taxon>
        <taxon>Basidiomycota</taxon>
        <taxon>Ustilaginomycotina</taxon>
        <taxon>Exobasidiomycetes</taxon>
        <taxon>Exobasidiales</taxon>
        <taxon>Brachybasidiaceae</taxon>
        <taxon>Meira</taxon>
    </lineage>
</organism>
<dbReference type="GO" id="GO:0004826">
    <property type="term" value="F:phenylalanine-tRNA ligase activity"/>
    <property type="evidence" value="ECO:0007669"/>
    <property type="project" value="UniProtKB-EC"/>
</dbReference>
<dbReference type="EMBL" id="KZ819607">
    <property type="protein sequence ID" value="PWN31733.1"/>
    <property type="molecule type" value="Genomic_DNA"/>
</dbReference>
<dbReference type="InterPro" id="IPR004530">
    <property type="entry name" value="Phe-tRNA-synth_IIc_mito"/>
</dbReference>
<sequence length="507" mass="57609">MCLSRTFHSISLSSTQPTRKYYQASYTTHRNLSNSTARSQQSIKVLDKEHAIDDYTNIPTSINSRLQPEPRLPQTVSHPINLLCNQIHRSMPEFEVIKPPSPVVTVEDNFGSLGFPEDHPGRSPTDTYYINRSTCLRTHTSTHEVDTFSKGHTKWLLTADVFRRDEIDASHYPIFHQMEGACVYDLSEYEEGGRVKRECEEMEQRLKTSQIEIEDNVDIQEAGGYQPAHEQDPKKKVAAQLAMRHLKASLNNLVLDLFSERHAADVASEVAAGSTAEPLRVRWISASFPFTSPSFEIEVMFRGKWLEILGCGVVMERTLENAKVTNKLGWAFGLGLERIAMVLFQIPDIRLFWSQDPRFLSQFASPKSSNDKKEHESKTGVSSAGGASVPDKTTSPSKLPLITFKPYSRYPPCYKDVSFWLPTKSSTSNTPALHENDVFEVIRDIAGDLTEDVVLIDDFVHPKTQKQSKCFRINYRSMDRNLENEEVNQIHAKVTQRLVDDLKVELR</sequence>
<dbReference type="InterPro" id="IPR002319">
    <property type="entry name" value="Phenylalanyl-tRNA_Synthase"/>
</dbReference>
<keyword evidence="4" id="KW-0436">Ligase</keyword>
<evidence type="ECO:0000256" key="3">
    <source>
        <dbReference type="ARBA" id="ARBA00012814"/>
    </source>
</evidence>
<dbReference type="SMART" id="SM00896">
    <property type="entry name" value="FDX-ACB"/>
    <property type="match status" value="1"/>
</dbReference>
<protein>
    <recommendedName>
        <fullName evidence="14">Phenylalanine--tRNA ligase, mitochondrial</fullName>
        <ecNumber evidence="3">6.1.1.20</ecNumber>
    </recommendedName>
    <alternativeName>
        <fullName evidence="11">Phenylalanyl-tRNA synthetase</fullName>
    </alternativeName>
</protein>
<dbReference type="Gene3D" id="3.30.930.10">
    <property type="entry name" value="Bira Bifunctional Protein, Domain 2"/>
    <property type="match status" value="1"/>
</dbReference>
<dbReference type="FunFam" id="3.30.70.380:FF:000002">
    <property type="entry name" value="phenylalanine--tRNA ligase, mitochondrial"/>
    <property type="match status" value="1"/>
</dbReference>
<evidence type="ECO:0000256" key="12">
    <source>
        <dbReference type="ARBA" id="ARBA00049255"/>
    </source>
</evidence>
<dbReference type="GO" id="GO:0005524">
    <property type="term" value="F:ATP binding"/>
    <property type="evidence" value="ECO:0007669"/>
    <property type="project" value="UniProtKB-KW"/>
</dbReference>
<evidence type="ECO:0000256" key="14">
    <source>
        <dbReference type="ARBA" id="ARBA00073229"/>
    </source>
</evidence>
<dbReference type="EC" id="6.1.1.20" evidence="3"/>
<evidence type="ECO:0000256" key="5">
    <source>
        <dbReference type="ARBA" id="ARBA00022741"/>
    </source>
</evidence>
<dbReference type="FunCoup" id="A0A316V695">
    <property type="interactions" value="396"/>
</dbReference>
<comment type="similarity">
    <text evidence="2">Belongs to the class-II aminoacyl-tRNA synthetase family.</text>
</comment>
<evidence type="ECO:0000259" key="17">
    <source>
        <dbReference type="PROSITE" id="PS51447"/>
    </source>
</evidence>
<dbReference type="Pfam" id="PF03147">
    <property type="entry name" value="FDX-ACB"/>
    <property type="match status" value="1"/>
</dbReference>
<evidence type="ECO:0000256" key="8">
    <source>
        <dbReference type="ARBA" id="ARBA00022946"/>
    </source>
</evidence>
<comment type="catalytic activity">
    <reaction evidence="12">
        <text>tRNA(Phe) + L-phenylalanine + ATP = L-phenylalanyl-tRNA(Phe) + AMP + diphosphate + H(+)</text>
        <dbReference type="Rhea" id="RHEA:19413"/>
        <dbReference type="Rhea" id="RHEA-COMP:9668"/>
        <dbReference type="Rhea" id="RHEA-COMP:9699"/>
        <dbReference type="ChEBI" id="CHEBI:15378"/>
        <dbReference type="ChEBI" id="CHEBI:30616"/>
        <dbReference type="ChEBI" id="CHEBI:33019"/>
        <dbReference type="ChEBI" id="CHEBI:58095"/>
        <dbReference type="ChEBI" id="CHEBI:78442"/>
        <dbReference type="ChEBI" id="CHEBI:78531"/>
        <dbReference type="ChEBI" id="CHEBI:456215"/>
        <dbReference type="EC" id="6.1.1.20"/>
    </reaction>
</comment>
<dbReference type="GO" id="GO:0005759">
    <property type="term" value="C:mitochondrial matrix"/>
    <property type="evidence" value="ECO:0007669"/>
    <property type="project" value="UniProtKB-SubCell"/>
</dbReference>
<evidence type="ECO:0000313" key="18">
    <source>
        <dbReference type="EMBL" id="PWN31733.1"/>
    </source>
</evidence>
<evidence type="ECO:0000313" key="19">
    <source>
        <dbReference type="Proteomes" id="UP000245771"/>
    </source>
</evidence>
<evidence type="ECO:0000256" key="15">
    <source>
        <dbReference type="SAM" id="MobiDB-lite"/>
    </source>
</evidence>
<evidence type="ECO:0000256" key="1">
    <source>
        <dbReference type="ARBA" id="ARBA00004305"/>
    </source>
</evidence>
<dbReference type="InterPro" id="IPR045864">
    <property type="entry name" value="aa-tRNA-synth_II/BPL/LPL"/>
</dbReference>
<evidence type="ECO:0000256" key="11">
    <source>
        <dbReference type="ARBA" id="ARBA00031194"/>
    </source>
</evidence>
<feature type="domain" description="FDX-ACB" evidence="17">
    <location>
        <begin position="408"/>
        <end position="507"/>
    </location>
</feature>
<gene>
    <name evidence="18" type="ORF">FA14DRAFT_127761</name>
</gene>
<evidence type="ECO:0000259" key="16">
    <source>
        <dbReference type="PROSITE" id="PS50862"/>
    </source>
</evidence>
<comment type="subcellular location">
    <subcellularLocation>
        <location evidence="1">Mitochondrion matrix</location>
    </subcellularLocation>
</comment>
<evidence type="ECO:0000256" key="2">
    <source>
        <dbReference type="ARBA" id="ARBA00008226"/>
    </source>
</evidence>
<dbReference type="RefSeq" id="XP_025352035.1">
    <property type="nucleotide sequence ID" value="XM_025496816.1"/>
</dbReference>
<comment type="function">
    <text evidence="13">Is responsible for the charging of tRNA(Phe) with phenylalanine in mitochondrial translation.</text>
</comment>
<dbReference type="GO" id="GO:0000049">
    <property type="term" value="F:tRNA binding"/>
    <property type="evidence" value="ECO:0007669"/>
    <property type="project" value="InterPro"/>
</dbReference>
<feature type="domain" description="Aminoacyl-transfer RNA synthetases class-II family profile" evidence="16">
    <location>
        <begin position="159"/>
        <end position="357"/>
    </location>
</feature>
<dbReference type="AlphaFoldDB" id="A0A316V695"/>
<dbReference type="InterPro" id="IPR005121">
    <property type="entry name" value="Fdx_antiC-bd"/>
</dbReference>
<accession>A0A316V695</accession>
<dbReference type="SUPFAM" id="SSF55681">
    <property type="entry name" value="Class II aaRS and biotin synthetases"/>
    <property type="match status" value="1"/>
</dbReference>
<dbReference type="GeneID" id="37018597"/>
<evidence type="ECO:0000256" key="9">
    <source>
        <dbReference type="ARBA" id="ARBA00023128"/>
    </source>
</evidence>
<dbReference type="OrthoDB" id="4457at2759"/>
<keyword evidence="8" id="KW-0809">Transit peptide</keyword>
<keyword evidence="19" id="KW-1185">Reference proteome</keyword>
<dbReference type="InterPro" id="IPR036690">
    <property type="entry name" value="Fdx_antiC-bd_sf"/>
</dbReference>
<dbReference type="PROSITE" id="PS50862">
    <property type="entry name" value="AA_TRNA_LIGASE_II"/>
    <property type="match status" value="1"/>
</dbReference>
<dbReference type="SUPFAM" id="SSF54991">
    <property type="entry name" value="Anticodon-binding domain of PheRS"/>
    <property type="match status" value="1"/>
</dbReference>
<evidence type="ECO:0000256" key="6">
    <source>
        <dbReference type="ARBA" id="ARBA00022840"/>
    </source>
</evidence>
<dbReference type="STRING" id="1280837.A0A316V695"/>
<dbReference type="FunFam" id="3.30.930.10:FF:000053">
    <property type="entry name" value="Phenylalanyl-tRNA synthetase mitochondrial"/>
    <property type="match status" value="1"/>
</dbReference>
<keyword evidence="9" id="KW-0496">Mitochondrion</keyword>
<keyword evidence="10 18" id="KW-0030">Aminoacyl-tRNA synthetase</keyword>
<keyword evidence="7" id="KW-0648">Protein biosynthesis</keyword>